<evidence type="ECO:0000256" key="3">
    <source>
        <dbReference type="ARBA" id="ARBA00022448"/>
    </source>
</evidence>
<evidence type="ECO:0000256" key="8">
    <source>
        <dbReference type="PROSITE-ProRule" id="PRU00282"/>
    </source>
</evidence>
<dbReference type="PANTHER" id="PTHR45667">
    <property type="entry name" value="S-ADENOSYLMETHIONINE MITOCHONDRIAL CARRIER PROTEIN"/>
    <property type="match status" value="1"/>
</dbReference>
<evidence type="ECO:0000313" key="10">
    <source>
        <dbReference type="Proteomes" id="UP000079169"/>
    </source>
</evidence>
<comment type="similarity">
    <text evidence="2 9">Belongs to the mitochondrial carrier (TC 2.A.29) family.</text>
</comment>
<feature type="repeat" description="Solcar" evidence="8">
    <location>
        <begin position="1"/>
        <end position="71"/>
    </location>
</feature>
<keyword evidence="4 8" id="KW-0812">Transmembrane</keyword>
<accession>A0A3Q0J768</accession>
<dbReference type="InterPro" id="IPR023395">
    <property type="entry name" value="MCP_dom_sf"/>
</dbReference>
<dbReference type="GO" id="GO:0016020">
    <property type="term" value="C:membrane"/>
    <property type="evidence" value="ECO:0007669"/>
    <property type="project" value="UniProtKB-SubCell"/>
</dbReference>
<proteinExistence type="inferred from homology"/>
<evidence type="ECO:0000256" key="2">
    <source>
        <dbReference type="ARBA" id="ARBA00006375"/>
    </source>
</evidence>
<dbReference type="GeneID" id="103513623"/>
<evidence type="ECO:0000256" key="4">
    <source>
        <dbReference type="ARBA" id="ARBA00022692"/>
    </source>
</evidence>
<dbReference type="RefSeq" id="XP_026682560.1">
    <property type="nucleotide sequence ID" value="XM_026826759.1"/>
</dbReference>
<keyword evidence="10" id="KW-1185">Reference proteome</keyword>
<evidence type="ECO:0000256" key="7">
    <source>
        <dbReference type="ARBA" id="ARBA00023136"/>
    </source>
</evidence>
<dbReference type="Pfam" id="PF00153">
    <property type="entry name" value="Mito_carr"/>
    <property type="match status" value="2"/>
</dbReference>
<dbReference type="PaxDb" id="121845-A0A3Q0J768"/>
<dbReference type="InterPro" id="IPR018108">
    <property type="entry name" value="MCP_transmembrane"/>
</dbReference>
<dbReference type="AlphaFoldDB" id="A0A3Q0J768"/>
<name>A0A3Q0J768_DIACI</name>
<keyword evidence="5" id="KW-0677">Repeat</keyword>
<keyword evidence="6" id="KW-1133">Transmembrane helix</keyword>
<feature type="repeat" description="Solcar" evidence="8">
    <location>
        <begin position="85"/>
        <end position="168"/>
    </location>
</feature>
<sequence>FFSFQAGASAGVVVDVVLYPLDTIKTRLQSQYGFWRSGGFKAIYKGLGPAAISSPIQGGVFFLTYDGIKTFNSKYLNGHANLQLPLPLVHIMSASCAEAITCVVRVPTEIIKQRRQASMKNKTAFNIVYSAIQQEGIRGMFRGYTSTVLRDIPFSVIQFPIWEYSMKSYTSYTGNNCSPIVVAGCGALSGKTLK</sequence>
<evidence type="ECO:0000256" key="1">
    <source>
        <dbReference type="ARBA" id="ARBA00004141"/>
    </source>
</evidence>
<gene>
    <name evidence="11" type="primary">LOC103513623</name>
</gene>
<dbReference type="STRING" id="121845.A0A3Q0J768"/>
<dbReference type="Proteomes" id="UP000079169">
    <property type="component" value="Unplaced"/>
</dbReference>
<organism evidence="10 11">
    <name type="scientific">Diaphorina citri</name>
    <name type="common">Asian citrus psyllid</name>
    <dbReference type="NCBI Taxonomy" id="121845"/>
    <lineage>
        <taxon>Eukaryota</taxon>
        <taxon>Metazoa</taxon>
        <taxon>Ecdysozoa</taxon>
        <taxon>Arthropoda</taxon>
        <taxon>Hexapoda</taxon>
        <taxon>Insecta</taxon>
        <taxon>Pterygota</taxon>
        <taxon>Neoptera</taxon>
        <taxon>Paraneoptera</taxon>
        <taxon>Hemiptera</taxon>
        <taxon>Sternorrhyncha</taxon>
        <taxon>Psylloidea</taxon>
        <taxon>Psyllidae</taxon>
        <taxon>Diaphorininae</taxon>
        <taxon>Diaphorina</taxon>
    </lineage>
</organism>
<reference evidence="11" key="1">
    <citation type="submission" date="2025-08" db="UniProtKB">
        <authorList>
            <consortium name="RefSeq"/>
        </authorList>
    </citation>
    <scope>IDENTIFICATION</scope>
</reference>
<evidence type="ECO:0000256" key="9">
    <source>
        <dbReference type="RuleBase" id="RU000488"/>
    </source>
</evidence>
<dbReference type="KEGG" id="dci:103513623"/>
<dbReference type="PROSITE" id="PS50920">
    <property type="entry name" value="SOLCAR"/>
    <property type="match status" value="2"/>
</dbReference>
<evidence type="ECO:0000256" key="6">
    <source>
        <dbReference type="ARBA" id="ARBA00022989"/>
    </source>
</evidence>
<keyword evidence="3 9" id="KW-0813">Transport</keyword>
<protein>
    <submittedName>
        <fullName evidence="11">S-adenosylmethionine mitochondrial carrier protein homolog</fullName>
    </submittedName>
</protein>
<evidence type="ECO:0000313" key="11">
    <source>
        <dbReference type="RefSeq" id="XP_026682560.1"/>
    </source>
</evidence>
<feature type="non-terminal residue" evidence="11">
    <location>
        <position position="1"/>
    </location>
</feature>
<dbReference type="SUPFAM" id="SSF103506">
    <property type="entry name" value="Mitochondrial carrier"/>
    <property type="match status" value="1"/>
</dbReference>
<evidence type="ECO:0000256" key="5">
    <source>
        <dbReference type="ARBA" id="ARBA00022737"/>
    </source>
</evidence>
<comment type="subcellular location">
    <subcellularLocation>
        <location evidence="1">Membrane</location>
        <topology evidence="1">Multi-pass membrane protein</topology>
    </subcellularLocation>
</comment>
<keyword evidence="7 8" id="KW-0472">Membrane</keyword>
<dbReference type="Gene3D" id="1.50.40.10">
    <property type="entry name" value="Mitochondrial carrier domain"/>
    <property type="match status" value="1"/>
</dbReference>